<comment type="caution">
    <text evidence="4">The sequence shown here is derived from an EMBL/GenBank/DDBJ whole genome shotgun (WGS) entry which is preliminary data.</text>
</comment>
<protein>
    <submittedName>
        <fullName evidence="4">PPE domain-containing protein</fullName>
    </submittedName>
</protein>
<accession>A0A3A4L1F3</accession>
<reference evidence="4 5" key="1">
    <citation type="submission" date="2018-09" db="EMBL/GenBank/DDBJ databases">
        <title>YIM PH21274 draft genome.</title>
        <authorList>
            <person name="Miao C."/>
        </authorList>
    </citation>
    <scope>NUCLEOTIDE SEQUENCE [LARGE SCALE GENOMIC DNA]</scope>
    <source>
        <strain evidence="4 5">YIM PH 21724</strain>
    </source>
</reference>
<feature type="region of interest" description="Disordered" evidence="2">
    <location>
        <begin position="1"/>
        <end position="54"/>
    </location>
</feature>
<feature type="compositionally biased region" description="Basic and acidic residues" evidence="2">
    <location>
        <begin position="415"/>
        <end position="428"/>
    </location>
</feature>
<feature type="domain" description="PPE" evidence="3">
    <location>
        <begin position="72"/>
        <end position="161"/>
    </location>
</feature>
<feature type="compositionally biased region" description="Basic and acidic residues" evidence="2">
    <location>
        <begin position="239"/>
        <end position="265"/>
    </location>
</feature>
<feature type="region of interest" description="Disordered" evidence="2">
    <location>
        <begin position="193"/>
        <end position="428"/>
    </location>
</feature>
<evidence type="ECO:0000259" key="3">
    <source>
        <dbReference type="Pfam" id="PF00823"/>
    </source>
</evidence>
<evidence type="ECO:0000313" key="5">
    <source>
        <dbReference type="Proteomes" id="UP000266677"/>
    </source>
</evidence>
<evidence type="ECO:0000256" key="1">
    <source>
        <dbReference type="ARBA" id="ARBA00010652"/>
    </source>
</evidence>
<dbReference type="InterPro" id="IPR000030">
    <property type="entry name" value="PPE_dom"/>
</dbReference>
<gene>
    <name evidence="4" type="ORF">D5S18_13640</name>
</gene>
<evidence type="ECO:0000256" key="2">
    <source>
        <dbReference type="SAM" id="MobiDB-lite"/>
    </source>
</evidence>
<feature type="compositionally biased region" description="Low complexity" evidence="2">
    <location>
        <begin position="203"/>
        <end position="213"/>
    </location>
</feature>
<name>A0A3A4L1F3_9NOCA</name>
<feature type="compositionally biased region" description="Basic and acidic residues" evidence="2">
    <location>
        <begin position="285"/>
        <end position="294"/>
    </location>
</feature>
<proteinExistence type="inferred from homology"/>
<dbReference type="EMBL" id="QZFU01000017">
    <property type="protein sequence ID" value="RJO75815.1"/>
    <property type="molecule type" value="Genomic_DNA"/>
</dbReference>
<feature type="compositionally biased region" description="Basic and acidic residues" evidence="2">
    <location>
        <begin position="44"/>
        <end position="54"/>
    </location>
</feature>
<feature type="compositionally biased region" description="Low complexity" evidence="2">
    <location>
        <begin position="318"/>
        <end position="344"/>
    </location>
</feature>
<sequence>MEPERSGARQRGQGGTDGRAQDGPQHGESHRNLCTRQLGNPRMRQTDGRAITDPENVHSFSHRAIHDGAQTMNPESLDSALDAWSAMARTVTDAGEQFQTSVKGAVEQHWEGASADAAVRRIREFVARIAEFGEALEQQKGPLTAVAAAASRFKAAVPAPVVGGGAEARNELEQQARDDMSTYYVQPYSAAAPTLPTLPPPVDIVAAPPITVPGTDSRSSPNTTGGGGERTTDGPNTTGKHDRTGDHDKAADSDKAGDHDGEGKSTGEQSGSDGKLQQGENSDGTPEHQGKPEAKPTSQNSVAPQSIWSERTAPAGHSATVPLAATTLSTPPTQTAPASFAAAPHSVFTPASHAGPHAAEGSGAPTSAVPRPGPAVPLSAAPAAGNAQSTGPARVGTSAPAGYSGLAPHGAGRRGAGDGEHKSPEYLRSEEYIEELLGESAKTVPPVLGQ</sequence>
<comment type="similarity">
    <text evidence="1">Belongs to the mycobacterial PPE family.</text>
</comment>
<organism evidence="4 5">
    <name type="scientific">Nocardia panacis</name>
    <dbReference type="NCBI Taxonomy" id="2340916"/>
    <lineage>
        <taxon>Bacteria</taxon>
        <taxon>Bacillati</taxon>
        <taxon>Actinomycetota</taxon>
        <taxon>Actinomycetes</taxon>
        <taxon>Mycobacteriales</taxon>
        <taxon>Nocardiaceae</taxon>
        <taxon>Nocardia</taxon>
    </lineage>
</organism>
<keyword evidence="5" id="KW-1185">Reference proteome</keyword>
<dbReference type="SUPFAM" id="SSF140459">
    <property type="entry name" value="PE/PPE dimer-like"/>
    <property type="match status" value="1"/>
</dbReference>
<dbReference type="InterPro" id="IPR038332">
    <property type="entry name" value="PPE_sf"/>
</dbReference>
<dbReference type="Proteomes" id="UP000266677">
    <property type="component" value="Unassembled WGS sequence"/>
</dbReference>
<dbReference type="AlphaFoldDB" id="A0A3A4L1F3"/>
<evidence type="ECO:0000313" key="4">
    <source>
        <dbReference type="EMBL" id="RJO75815.1"/>
    </source>
</evidence>
<feature type="compositionally biased region" description="Polar residues" evidence="2">
    <location>
        <begin position="296"/>
        <end position="309"/>
    </location>
</feature>
<dbReference type="Gene3D" id="1.20.1260.20">
    <property type="entry name" value="PPE superfamily"/>
    <property type="match status" value="1"/>
</dbReference>
<dbReference type="Pfam" id="PF00823">
    <property type="entry name" value="PPE"/>
    <property type="match status" value="1"/>
</dbReference>